<evidence type="ECO:0000313" key="19">
    <source>
        <dbReference type="Proteomes" id="UP001222932"/>
    </source>
</evidence>
<organism evidence="18 19">
    <name type="scientific">Cutaneotrichosporon spelunceum</name>
    <dbReference type="NCBI Taxonomy" id="1672016"/>
    <lineage>
        <taxon>Eukaryota</taxon>
        <taxon>Fungi</taxon>
        <taxon>Dikarya</taxon>
        <taxon>Basidiomycota</taxon>
        <taxon>Agaricomycotina</taxon>
        <taxon>Tremellomycetes</taxon>
        <taxon>Trichosporonales</taxon>
        <taxon>Trichosporonaceae</taxon>
        <taxon>Cutaneotrichosporon</taxon>
    </lineage>
</organism>
<keyword evidence="12" id="KW-0496">Mitochondrion</keyword>
<evidence type="ECO:0000256" key="7">
    <source>
        <dbReference type="ARBA" id="ARBA00022692"/>
    </source>
</evidence>
<evidence type="ECO:0000256" key="1">
    <source>
        <dbReference type="ARBA" id="ARBA00003195"/>
    </source>
</evidence>
<dbReference type="GO" id="GO:0005743">
    <property type="term" value="C:mitochondrial inner membrane"/>
    <property type="evidence" value="ECO:0007669"/>
    <property type="project" value="UniProtKB-SubCell"/>
</dbReference>
<name>A0AAD3TWX9_9TREE</name>
<evidence type="ECO:0000256" key="10">
    <source>
        <dbReference type="ARBA" id="ARBA00022982"/>
    </source>
</evidence>
<evidence type="ECO:0000256" key="17">
    <source>
        <dbReference type="SAM" id="Phobius"/>
    </source>
</evidence>
<evidence type="ECO:0000256" key="11">
    <source>
        <dbReference type="ARBA" id="ARBA00022989"/>
    </source>
</evidence>
<dbReference type="InterPro" id="IPR019329">
    <property type="entry name" value="NADH_UbQ_OxRdtase_ESSS_su"/>
</dbReference>
<evidence type="ECO:0000256" key="3">
    <source>
        <dbReference type="ARBA" id="ARBA00008915"/>
    </source>
</evidence>
<reference evidence="18" key="1">
    <citation type="journal article" date="2023" name="BMC Genomics">
        <title>Chromosome-level genome assemblies of Cutaneotrichosporon spp. (Trichosporonales, Basidiomycota) reveal imbalanced evolution between nucleotide sequences and chromosome synteny.</title>
        <authorList>
            <person name="Kobayashi Y."/>
            <person name="Kayamori A."/>
            <person name="Aoki K."/>
            <person name="Shiwa Y."/>
            <person name="Matsutani M."/>
            <person name="Fujita N."/>
            <person name="Sugita T."/>
            <person name="Iwasaki W."/>
            <person name="Tanaka N."/>
            <person name="Takashima M."/>
        </authorList>
    </citation>
    <scope>NUCLEOTIDE SEQUENCE</scope>
    <source>
        <strain evidence="18">HIS016</strain>
    </source>
</reference>
<comment type="subcellular location">
    <subcellularLocation>
        <location evidence="2">Mitochondrion inner membrane</location>
        <topology evidence="2">Single-pass membrane protein</topology>
    </subcellularLocation>
</comment>
<dbReference type="AlphaFoldDB" id="A0AAD3TWX9"/>
<evidence type="ECO:0000256" key="15">
    <source>
        <dbReference type="ARBA" id="ARBA00031387"/>
    </source>
</evidence>
<evidence type="ECO:0000256" key="12">
    <source>
        <dbReference type="ARBA" id="ARBA00023128"/>
    </source>
</evidence>
<evidence type="ECO:0000256" key="4">
    <source>
        <dbReference type="ARBA" id="ARBA00018632"/>
    </source>
</evidence>
<evidence type="ECO:0000256" key="5">
    <source>
        <dbReference type="ARBA" id="ARBA00022448"/>
    </source>
</evidence>
<accession>A0AAD3TWX9</accession>
<comment type="function">
    <text evidence="1">Accessory subunit of the mitochondrial membrane respiratory chain NADH dehydrogenase (Complex I), that is believed not to be involved in catalysis. Complex I functions in the transfer of electrons from NADH to the respiratory chain. The immediate electron acceptor for the enzyme is believed to be ubiquinone.</text>
</comment>
<evidence type="ECO:0000256" key="14">
    <source>
        <dbReference type="ARBA" id="ARBA00030753"/>
    </source>
</evidence>
<reference evidence="18" key="2">
    <citation type="submission" date="2023-06" db="EMBL/GenBank/DDBJ databases">
        <authorList>
            <person name="Kobayashi Y."/>
            <person name="Kayamori A."/>
            <person name="Aoki K."/>
            <person name="Shiwa Y."/>
            <person name="Fujita N."/>
            <person name="Sugita T."/>
            <person name="Iwasaki W."/>
            <person name="Tanaka N."/>
            <person name="Takashima M."/>
        </authorList>
    </citation>
    <scope>NUCLEOTIDE SEQUENCE</scope>
    <source>
        <strain evidence="18">HIS016</strain>
    </source>
</reference>
<sequence length="102" mass="11417">MLRQAARPVARAARPVQVRYGSTPHYNQPSGLVFSEEVAPGQKRVRESWETIFYTGFFGGLALAAAIVMYKPNTSIQAWALEEAKQRMEARGEPTKYTSPDQ</sequence>
<dbReference type="Pfam" id="PF10183">
    <property type="entry name" value="ESSS"/>
    <property type="match status" value="1"/>
</dbReference>
<dbReference type="PANTHER" id="PTHR40637">
    <property type="entry name" value="ESSS SUBUNIT OF NADH:UBIQUINONE OXIDOREDUCTASE (COMPLEX I) PROTEIN"/>
    <property type="match status" value="1"/>
</dbReference>
<evidence type="ECO:0000256" key="9">
    <source>
        <dbReference type="ARBA" id="ARBA00022946"/>
    </source>
</evidence>
<evidence type="ECO:0000256" key="6">
    <source>
        <dbReference type="ARBA" id="ARBA00022660"/>
    </source>
</evidence>
<keyword evidence="8" id="KW-0999">Mitochondrion inner membrane</keyword>
<keyword evidence="13 17" id="KW-0472">Membrane</keyword>
<keyword evidence="11 17" id="KW-1133">Transmembrane helix</keyword>
<comment type="similarity">
    <text evidence="3">Belongs to the complex I NDUFB11 subunit family.</text>
</comment>
<evidence type="ECO:0000256" key="13">
    <source>
        <dbReference type="ARBA" id="ARBA00023136"/>
    </source>
</evidence>
<keyword evidence="10" id="KW-0249">Electron transport</keyword>
<evidence type="ECO:0000256" key="16">
    <source>
        <dbReference type="ARBA" id="ARBA00046528"/>
    </source>
</evidence>
<gene>
    <name evidence="18" type="ORF">CspeluHIS016_0500470</name>
</gene>
<evidence type="ECO:0000256" key="8">
    <source>
        <dbReference type="ARBA" id="ARBA00022792"/>
    </source>
</evidence>
<protein>
    <recommendedName>
        <fullName evidence="4">NADH dehydrogenase [ubiquinone] 1 beta subcomplex subunit 11, mitochondrial</fullName>
    </recommendedName>
    <alternativeName>
        <fullName evidence="15">Complex I-ESSS</fullName>
    </alternativeName>
    <alternativeName>
        <fullName evidence="14">NADH-ubiquinone oxidoreductase ESSS subunit</fullName>
    </alternativeName>
</protein>
<comment type="subunit">
    <text evidence="16">Complex I is composed of 45 different subunits. Interacts with BCAP31.</text>
</comment>
<keyword evidence="9" id="KW-0809">Transit peptide</keyword>
<evidence type="ECO:0000313" key="18">
    <source>
        <dbReference type="EMBL" id="GMK58015.1"/>
    </source>
</evidence>
<keyword evidence="5" id="KW-0813">Transport</keyword>
<feature type="transmembrane region" description="Helical" evidence="17">
    <location>
        <begin position="52"/>
        <end position="70"/>
    </location>
</feature>
<keyword evidence="19" id="KW-1185">Reference proteome</keyword>
<comment type="caution">
    <text evidence="18">The sequence shown here is derived from an EMBL/GenBank/DDBJ whole genome shotgun (WGS) entry which is preliminary data.</text>
</comment>
<keyword evidence="6" id="KW-0679">Respiratory chain</keyword>
<evidence type="ECO:0000256" key="2">
    <source>
        <dbReference type="ARBA" id="ARBA00004434"/>
    </source>
</evidence>
<proteinExistence type="inferred from homology"/>
<keyword evidence="7 17" id="KW-0812">Transmembrane</keyword>
<dbReference type="PANTHER" id="PTHR40637:SF1">
    <property type="entry name" value="ESSS SUBUNIT OF NADH:UBIQUINONE OXIDOREDUCTASE (COMPLEX I) PROTEIN"/>
    <property type="match status" value="1"/>
</dbReference>
<dbReference type="Proteomes" id="UP001222932">
    <property type="component" value="Unassembled WGS sequence"/>
</dbReference>
<dbReference type="EMBL" id="BTCM01000005">
    <property type="protein sequence ID" value="GMK58015.1"/>
    <property type="molecule type" value="Genomic_DNA"/>
</dbReference>